<keyword evidence="2" id="KW-1185">Reference proteome</keyword>
<proteinExistence type="predicted"/>
<gene>
    <name evidence="1" type="ORF">MILVUS5_LOCUS26989</name>
</gene>
<dbReference type="EMBL" id="CASHSV030000311">
    <property type="protein sequence ID" value="CAJ2661232.1"/>
    <property type="molecule type" value="Genomic_DNA"/>
</dbReference>
<dbReference type="Proteomes" id="UP001177021">
    <property type="component" value="Unassembled WGS sequence"/>
</dbReference>
<name>A0ACB0L1D0_TRIPR</name>
<evidence type="ECO:0000313" key="2">
    <source>
        <dbReference type="Proteomes" id="UP001177021"/>
    </source>
</evidence>
<sequence>MRKFCKKQFSSSHALGGHQNAHTRERILAKHSQEIMKGHVTPRYPFSYYNSPSISTPPYQGYGSYTRAPTPPYKGYGSYTRALEIKLESMFQNPSNIWIPPPFKHDSTPMWTPRQEMKKKSSIDEVKIDVLNANMSVVGESLTSVATKSNYKSNAVVIGVDNPCTNKEEISDSEYTELDLCLKL</sequence>
<protein>
    <submittedName>
        <fullName evidence="1">Uncharacterized protein</fullName>
    </submittedName>
</protein>
<comment type="caution">
    <text evidence="1">The sequence shown here is derived from an EMBL/GenBank/DDBJ whole genome shotgun (WGS) entry which is preliminary data.</text>
</comment>
<organism evidence="1 2">
    <name type="scientific">Trifolium pratense</name>
    <name type="common">Red clover</name>
    <dbReference type="NCBI Taxonomy" id="57577"/>
    <lineage>
        <taxon>Eukaryota</taxon>
        <taxon>Viridiplantae</taxon>
        <taxon>Streptophyta</taxon>
        <taxon>Embryophyta</taxon>
        <taxon>Tracheophyta</taxon>
        <taxon>Spermatophyta</taxon>
        <taxon>Magnoliopsida</taxon>
        <taxon>eudicotyledons</taxon>
        <taxon>Gunneridae</taxon>
        <taxon>Pentapetalae</taxon>
        <taxon>rosids</taxon>
        <taxon>fabids</taxon>
        <taxon>Fabales</taxon>
        <taxon>Fabaceae</taxon>
        <taxon>Papilionoideae</taxon>
        <taxon>50 kb inversion clade</taxon>
        <taxon>NPAAA clade</taxon>
        <taxon>Hologalegina</taxon>
        <taxon>IRL clade</taxon>
        <taxon>Trifolieae</taxon>
        <taxon>Trifolium</taxon>
    </lineage>
</organism>
<accession>A0ACB0L1D0</accession>
<evidence type="ECO:0000313" key="1">
    <source>
        <dbReference type="EMBL" id="CAJ2661232.1"/>
    </source>
</evidence>
<reference evidence="1" key="1">
    <citation type="submission" date="2023-10" db="EMBL/GenBank/DDBJ databases">
        <authorList>
            <person name="Rodriguez Cubillos JULIANA M."/>
            <person name="De Vega J."/>
        </authorList>
    </citation>
    <scope>NUCLEOTIDE SEQUENCE</scope>
</reference>